<evidence type="ECO:0000256" key="11">
    <source>
        <dbReference type="ARBA" id="ARBA00025719"/>
    </source>
</evidence>
<evidence type="ECO:0000256" key="18">
    <source>
        <dbReference type="ARBA" id="ARBA00032330"/>
    </source>
</evidence>
<accession>A0AA88PZM9</accession>
<dbReference type="EC" id="3.1.1.4" evidence="2"/>
<evidence type="ECO:0000256" key="12">
    <source>
        <dbReference type="ARBA" id="ARBA00026115"/>
    </source>
</evidence>
<dbReference type="AlphaFoldDB" id="A0AA88PZM9"/>
<evidence type="ECO:0000256" key="15">
    <source>
        <dbReference type="ARBA" id="ARBA00030018"/>
    </source>
</evidence>
<evidence type="ECO:0000256" key="10">
    <source>
        <dbReference type="ARBA" id="ARBA00024623"/>
    </source>
</evidence>
<dbReference type="Pfam" id="PF10417">
    <property type="entry name" value="1-cysPrx_C"/>
    <property type="match status" value="1"/>
</dbReference>
<sequence length="650" mass="74656">MMLLGDVFPNFEADSTFGRMKLHEFLGDSWGVLFSHPRDFTPVCTTELGRAAQLSLEFSKRNVKLIALSVDGLEEHHDWSKDIMAYNNVEPGSEFPFPIIADDRRELVEELGMLPPEEKDRSGMPLSARCVFVIGPDKKLKLSILYPAATGRNFDEILRVIDSLQLTAHNRVATPVDWRKQLKETQKTFQQRIQQREKDVQQLRETVESHKRSAQTAVEDSERIFTELIRSIERSRSELIRLIRDQEKAAVSRAEGRLERLEQEINDLRRRDAELEQLSHTQDHIQFLQSFQSLSAPPESTDGNDKPFISLFSSDDLRESVHQLRDKLEDFCKEELKKISDRVTFTNIVPRTRKDFPQYSHQLTLDLNTAHKRLRDDTFELHSVQVELEAVEKQIRQLLERQAELRAALESSRLSELVNLYRGGLDYTTSCRIQKHLKPINDNYSINECFSISWGVLFSHPRDFTPVCTTELGRAAQLSLEFSKRNVKLIALSVDGLEEHHDWSKDIMAYNNAEPGSEFPFPIIADDRRELVEELGMLDPEEKDRSGMPLSARCVFVIGPDKKLKLSILYPATTGRNFDEILRVIDSLQLTAHNRVATPVDWRPGDSVMVPPGIPEQEALTLFPAGVYTKDLPSGKKYLRYTPQPNTHQQ</sequence>
<dbReference type="PANTHER" id="PTHR43503:SF4">
    <property type="entry name" value="PEROXIREDOXIN-6"/>
    <property type="match status" value="1"/>
</dbReference>
<comment type="catalytic activity">
    <reaction evidence="1">
        <text>a 1,2-diacyl-sn-glycero-3-phosphocholine + H2O = a 1-acyl-sn-glycero-3-phosphocholine + a fatty acid + H(+)</text>
        <dbReference type="Rhea" id="RHEA:15801"/>
        <dbReference type="ChEBI" id="CHEBI:15377"/>
        <dbReference type="ChEBI" id="CHEBI:15378"/>
        <dbReference type="ChEBI" id="CHEBI:28868"/>
        <dbReference type="ChEBI" id="CHEBI:57643"/>
        <dbReference type="ChEBI" id="CHEBI:58168"/>
        <dbReference type="EC" id="3.1.1.4"/>
    </reaction>
</comment>
<keyword evidence="4" id="KW-0049">Antioxidant</keyword>
<protein>
    <recommendedName>
        <fullName evidence="14">Peroxiredoxin-6</fullName>
        <ecNumber evidence="12">1.11.1.27</ecNumber>
        <ecNumber evidence="13">2.3.1.23</ecNumber>
        <ecNumber evidence="2">3.1.1.4</ecNumber>
    </recommendedName>
    <alternativeName>
        <fullName evidence="17">1-Cys peroxiredoxin</fullName>
    </alternativeName>
    <alternativeName>
        <fullName evidence="16">Acidic calcium-independent phospholipase A2</fullName>
    </alternativeName>
    <alternativeName>
        <fullName evidence="15">Glutathione-dependent peroxiredoxin</fullName>
    </alternativeName>
    <alternativeName>
        <fullName evidence="19">Lysophosphatidylcholine acyltransferase 5</fullName>
    </alternativeName>
    <alternativeName>
        <fullName evidence="18">Non-selenium glutathione peroxidase</fullName>
    </alternativeName>
</protein>
<evidence type="ECO:0000256" key="3">
    <source>
        <dbReference type="ARBA" id="ARBA00022559"/>
    </source>
</evidence>
<dbReference type="GO" id="GO:0005829">
    <property type="term" value="C:cytosol"/>
    <property type="evidence" value="ECO:0007669"/>
    <property type="project" value="TreeGrafter"/>
</dbReference>
<evidence type="ECO:0000313" key="24">
    <source>
        <dbReference type="Proteomes" id="UP001187343"/>
    </source>
</evidence>
<dbReference type="EMBL" id="JAUYZG010000008">
    <property type="protein sequence ID" value="KAK2901498.1"/>
    <property type="molecule type" value="Genomic_DNA"/>
</dbReference>
<dbReference type="Gene3D" id="3.30.1020.10">
    <property type="entry name" value="Antioxidant, Horf6, Chain A, domain2"/>
    <property type="match status" value="2"/>
</dbReference>
<dbReference type="CDD" id="cd03016">
    <property type="entry name" value="PRX_1cys"/>
    <property type="match status" value="2"/>
</dbReference>
<evidence type="ECO:0000313" key="23">
    <source>
        <dbReference type="EMBL" id="KAK2901498.1"/>
    </source>
</evidence>
<comment type="catalytic activity">
    <reaction evidence="20">
        <text>1,2-dihexadecanoyl-sn-glycero-3-phosphocholine + H2O = 1-hexadecanoyl-sn-glycero-3-phosphocholine + hexadecanoate + H(+)</text>
        <dbReference type="Rhea" id="RHEA:41223"/>
        <dbReference type="ChEBI" id="CHEBI:7896"/>
        <dbReference type="ChEBI" id="CHEBI:15377"/>
        <dbReference type="ChEBI" id="CHEBI:15378"/>
        <dbReference type="ChEBI" id="CHEBI:72998"/>
        <dbReference type="ChEBI" id="CHEBI:72999"/>
    </reaction>
    <physiologicalReaction direction="left-to-right" evidence="20">
        <dbReference type="Rhea" id="RHEA:41224"/>
    </physiologicalReaction>
</comment>
<feature type="coiled-coil region" evidence="21">
    <location>
        <begin position="381"/>
        <end position="408"/>
    </location>
</feature>
<dbReference type="Proteomes" id="UP001187343">
    <property type="component" value="Unassembled WGS sequence"/>
</dbReference>
<dbReference type="PROSITE" id="PS51352">
    <property type="entry name" value="THIOREDOXIN_2"/>
    <property type="match status" value="2"/>
</dbReference>
<evidence type="ECO:0000256" key="2">
    <source>
        <dbReference type="ARBA" id="ARBA00013278"/>
    </source>
</evidence>
<dbReference type="FunFam" id="3.40.30.10:FF:000011">
    <property type="entry name" value="Peroxiredoxin PRX1"/>
    <property type="match status" value="2"/>
</dbReference>
<dbReference type="Gene3D" id="3.40.30.10">
    <property type="entry name" value="Glutaredoxin"/>
    <property type="match status" value="2"/>
</dbReference>
<evidence type="ECO:0000256" key="19">
    <source>
        <dbReference type="ARBA" id="ARBA00033065"/>
    </source>
</evidence>
<evidence type="ECO:0000256" key="6">
    <source>
        <dbReference type="ARBA" id="ARBA00023268"/>
    </source>
</evidence>
<evidence type="ECO:0000256" key="5">
    <source>
        <dbReference type="ARBA" id="ARBA00023002"/>
    </source>
</evidence>
<comment type="similarity">
    <text evidence="11">Belongs to the peroxiredoxin family. Prx6 subfamily.</text>
</comment>
<keyword evidence="7" id="KW-0676">Redox-active center</keyword>
<keyword evidence="21" id="KW-0175">Coiled coil</keyword>
<dbReference type="InterPro" id="IPR058030">
    <property type="entry name" value="TRIM8/14/16/25/29/45/65_CC"/>
</dbReference>
<keyword evidence="5" id="KW-0560">Oxidoreductase</keyword>
<gene>
    <name evidence="23" type="ORF">Q8A67_009613</name>
</gene>
<comment type="catalytic activity">
    <reaction evidence="10">
        <text>a 1-acyl-sn-glycero-3-phosphocholine + an acyl-CoA = a 1,2-diacyl-sn-glycero-3-phosphocholine + CoA</text>
        <dbReference type="Rhea" id="RHEA:12937"/>
        <dbReference type="ChEBI" id="CHEBI:57287"/>
        <dbReference type="ChEBI" id="CHEBI:57643"/>
        <dbReference type="ChEBI" id="CHEBI:58168"/>
        <dbReference type="ChEBI" id="CHEBI:58342"/>
        <dbReference type="EC" id="2.3.1.23"/>
    </reaction>
</comment>
<dbReference type="PANTHER" id="PTHR43503">
    <property type="entry name" value="MCG48959-RELATED"/>
    <property type="match status" value="1"/>
</dbReference>
<keyword evidence="6" id="KW-0511">Multifunctional enzyme</keyword>
<comment type="catalytic activity">
    <reaction evidence="8">
        <text>1-hexadecanoyl-sn-glycero-3-phosphocholine + hexadecanoyl-CoA = 1,2-dihexadecanoyl-sn-glycero-3-phosphocholine + CoA</text>
        <dbReference type="Rhea" id="RHEA:35983"/>
        <dbReference type="ChEBI" id="CHEBI:57287"/>
        <dbReference type="ChEBI" id="CHEBI:57379"/>
        <dbReference type="ChEBI" id="CHEBI:72998"/>
        <dbReference type="ChEBI" id="CHEBI:72999"/>
    </reaction>
    <physiologicalReaction direction="left-to-right" evidence="8">
        <dbReference type="Rhea" id="RHEA:35984"/>
    </physiologicalReaction>
</comment>
<dbReference type="InterPro" id="IPR036249">
    <property type="entry name" value="Thioredoxin-like_sf"/>
</dbReference>
<dbReference type="GO" id="GO:0004623">
    <property type="term" value="F:phospholipase A2 activity"/>
    <property type="evidence" value="ECO:0007669"/>
    <property type="project" value="UniProtKB-EC"/>
</dbReference>
<keyword evidence="24" id="KW-1185">Reference proteome</keyword>
<dbReference type="Pfam" id="PF00578">
    <property type="entry name" value="AhpC-TSA"/>
    <property type="match status" value="2"/>
</dbReference>
<comment type="catalytic activity">
    <reaction evidence="9">
        <text>a hydroperoxide + 2 glutathione = an alcohol + glutathione disulfide + H2O</text>
        <dbReference type="Rhea" id="RHEA:62632"/>
        <dbReference type="ChEBI" id="CHEBI:15377"/>
        <dbReference type="ChEBI" id="CHEBI:30879"/>
        <dbReference type="ChEBI" id="CHEBI:35924"/>
        <dbReference type="ChEBI" id="CHEBI:57925"/>
        <dbReference type="ChEBI" id="CHEBI:58297"/>
        <dbReference type="EC" id="1.11.1.27"/>
    </reaction>
</comment>
<dbReference type="InterPro" id="IPR045020">
    <property type="entry name" value="PRX_1cys"/>
</dbReference>
<evidence type="ECO:0000256" key="1">
    <source>
        <dbReference type="ARBA" id="ARBA00001604"/>
    </source>
</evidence>
<name>A0AA88PZM9_9TELE</name>
<reference evidence="23" key="1">
    <citation type="submission" date="2023-08" db="EMBL/GenBank/DDBJ databases">
        <title>Chromosome-level Genome Assembly of mud carp (Cirrhinus molitorella).</title>
        <authorList>
            <person name="Liu H."/>
        </authorList>
    </citation>
    <scope>NUCLEOTIDE SEQUENCE</scope>
    <source>
        <strain evidence="23">Prfri</strain>
        <tissue evidence="23">Muscle</tissue>
    </source>
</reference>
<evidence type="ECO:0000256" key="14">
    <source>
        <dbReference type="ARBA" id="ARBA00026214"/>
    </source>
</evidence>
<comment type="caution">
    <text evidence="23">The sequence shown here is derived from an EMBL/GenBank/DDBJ whole genome shotgun (WGS) entry which is preliminary data.</text>
</comment>
<dbReference type="GO" id="GO:0051920">
    <property type="term" value="F:peroxiredoxin activity"/>
    <property type="evidence" value="ECO:0007669"/>
    <property type="project" value="InterPro"/>
</dbReference>
<evidence type="ECO:0000256" key="13">
    <source>
        <dbReference type="ARBA" id="ARBA00026120"/>
    </source>
</evidence>
<dbReference type="SUPFAM" id="SSF52833">
    <property type="entry name" value="Thioredoxin-like"/>
    <property type="match status" value="2"/>
</dbReference>
<evidence type="ECO:0000256" key="20">
    <source>
        <dbReference type="ARBA" id="ARBA00048227"/>
    </source>
</evidence>
<evidence type="ECO:0000256" key="21">
    <source>
        <dbReference type="SAM" id="Coils"/>
    </source>
</evidence>
<dbReference type="GO" id="GO:0045454">
    <property type="term" value="P:cell redox homeostasis"/>
    <property type="evidence" value="ECO:0007669"/>
    <property type="project" value="TreeGrafter"/>
</dbReference>
<dbReference type="InterPro" id="IPR013766">
    <property type="entry name" value="Thioredoxin_domain"/>
</dbReference>
<evidence type="ECO:0000256" key="7">
    <source>
        <dbReference type="ARBA" id="ARBA00023284"/>
    </source>
</evidence>
<feature type="domain" description="Thioredoxin" evidence="22">
    <location>
        <begin position="2"/>
        <end position="166"/>
    </location>
</feature>
<dbReference type="InterPro" id="IPR000866">
    <property type="entry name" value="AhpC/TSA"/>
</dbReference>
<feature type="coiled-coil region" evidence="21">
    <location>
        <begin position="179"/>
        <end position="220"/>
    </location>
</feature>
<dbReference type="GO" id="GO:0005739">
    <property type="term" value="C:mitochondrion"/>
    <property type="evidence" value="ECO:0007669"/>
    <property type="project" value="TreeGrafter"/>
</dbReference>
<dbReference type="FunFam" id="3.30.1020.10:FF:000001">
    <property type="entry name" value="1-Cys peroxiredoxin"/>
    <property type="match status" value="1"/>
</dbReference>
<evidence type="ECO:0000256" key="16">
    <source>
        <dbReference type="ARBA" id="ARBA00031084"/>
    </source>
</evidence>
<evidence type="ECO:0000259" key="22">
    <source>
        <dbReference type="PROSITE" id="PS51352"/>
    </source>
</evidence>
<proteinExistence type="inferred from homology"/>
<dbReference type="InterPro" id="IPR019479">
    <property type="entry name" value="Peroxiredoxin_C"/>
</dbReference>
<feature type="coiled-coil region" evidence="21">
    <location>
        <begin position="244"/>
        <end position="278"/>
    </location>
</feature>
<organism evidence="23 24">
    <name type="scientific">Cirrhinus molitorella</name>
    <name type="common">mud carp</name>
    <dbReference type="NCBI Taxonomy" id="172907"/>
    <lineage>
        <taxon>Eukaryota</taxon>
        <taxon>Metazoa</taxon>
        <taxon>Chordata</taxon>
        <taxon>Craniata</taxon>
        <taxon>Vertebrata</taxon>
        <taxon>Euteleostomi</taxon>
        <taxon>Actinopterygii</taxon>
        <taxon>Neopterygii</taxon>
        <taxon>Teleostei</taxon>
        <taxon>Ostariophysi</taxon>
        <taxon>Cypriniformes</taxon>
        <taxon>Cyprinidae</taxon>
        <taxon>Labeoninae</taxon>
        <taxon>Labeonini</taxon>
        <taxon>Cirrhinus</taxon>
    </lineage>
</organism>
<dbReference type="EC" id="2.3.1.23" evidence="13"/>
<dbReference type="Pfam" id="PF25600">
    <property type="entry name" value="TRIM_CC"/>
    <property type="match status" value="1"/>
</dbReference>
<keyword evidence="3" id="KW-0575">Peroxidase</keyword>
<evidence type="ECO:0000256" key="17">
    <source>
        <dbReference type="ARBA" id="ARBA00031264"/>
    </source>
</evidence>
<dbReference type="EC" id="1.11.1.27" evidence="12"/>
<feature type="domain" description="Thioredoxin" evidence="22">
    <location>
        <begin position="377"/>
        <end position="590"/>
    </location>
</feature>
<evidence type="ECO:0000256" key="8">
    <source>
        <dbReference type="ARBA" id="ARBA00024460"/>
    </source>
</evidence>
<evidence type="ECO:0000256" key="9">
    <source>
        <dbReference type="ARBA" id="ARBA00024523"/>
    </source>
</evidence>
<evidence type="ECO:0000256" key="4">
    <source>
        <dbReference type="ARBA" id="ARBA00022862"/>
    </source>
</evidence>
<dbReference type="GO" id="GO:0047184">
    <property type="term" value="F:1-acylglycerophosphocholine O-acyltransferase activity"/>
    <property type="evidence" value="ECO:0007669"/>
    <property type="project" value="UniProtKB-EC"/>
</dbReference>